<comment type="caution">
    <text evidence="4">The sequence shown here is derived from an EMBL/GenBank/DDBJ whole genome shotgun (WGS) entry which is preliminary data.</text>
</comment>
<reference evidence="4 5" key="1">
    <citation type="submission" date="2022-11" db="EMBL/GenBank/DDBJ databases">
        <title>Whole genome sequence of Eschrichtius robustus ER-17-0199.</title>
        <authorList>
            <person name="Bruniche-Olsen A."/>
            <person name="Black A.N."/>
            <person name="Fields C.J."/>
            <person name="Walden K."/>
            <person name="Dewoody J.A."/>
        </authorList>
    </citation>
    <scope>NUCLEOTIDE SEQUENCE [LARGE SCALE GENOMIC DNA]</scope>
    <source>
        <strain evidence="4">ER-17-0199</strain>
        <tissue evidence="4">Blubber</tissue>
    </source>
</reference>
<dbReference type="Gene3D" id="3.30.1120.90">
    <property type="entry name" value="Nucleosome assembly protein"/>
    <property type="match status" value="1"/>
</dbReference>
<dbReference type="Pfam" id="PF00956">
    <property type="entry name" value="NAP"/>
    <property type="match status" value="1"/>
</dbReference>
<evidence type="ECO:0000313" key="5">
    <source>
        <dbReference type="Proteomes" id="UP001159641"/>
    </source>
</evidence>
<dbReference type="AlphaFoldDB" id="A0AB34GKF9"/>
<evidence type="ECO:0000256" key="2">
    <source>
        <dbReference type="RuleBase" id="RU003876"/>
    </source>
</evidence>
<dbReference type="SUPFAM" id="SSF143113">
    <property type="entry name" value="NAP-like"/>
    <property type="match status" value="1"/>
</dbReference>
<dbReference type="InterPro" id="IPR037231">
    <property type="entry name" value="NAP-like_sf"/>
</dbReference>
<gene>
    <name evidence="4" type="ORF">J1605_011979</name>
</gene>
<feature type="compositionally biased region" description="Acidic residues" evidence="3">
    <location>
        <begin position="296"/>
        <end position="315"/>
    </location>
</feature>
<evidence type="ECO:0000313" key="4">
    <source>
        <dbReference type="EMBL" id="KAJ8780074.1"/>
    </source>
</evidence>
<feature type="region of interest" description="Disordered" evidence="3">
    <location>
        <begin position="61"/>
        <end position="101"/>
    </location>
</feature>
<evidence type="ECO:0000256" key="1">
    <source>
        <dbReference type="ARBA" id="ARBA00009947"/>
    </source>
</evidence>
<name>A0AB34GKF9_ESCRO</name>
<evidence type="ECO:0008006" key="6">
    <source>
        <dbReference type="Google" id="ProtNLM"/>
    </source>
</evidence>
<dbReference type="InterPro" id="IPR002164">
    <property type="entry name" value="NAP_family"/>
</dbReference>
<organism evidence="4 5">
    <name type="scientific">Eschrichtius robustus</name>
    <name type="common">California gray whale</name>
    <name type="synonym">Eschrichtius gibbosus</name>
    <dbReference type="NCBI Taxonomy" id="9764"/>
    <lineage>
        <taxon>Eukaryota</taxon>
        <taxon>Metazoa</taxon>
        <taxon>Chordata</taxon>
        <taxon>Craniata</taxon>
        <taxon>Vertebrata</taxon>
        <taxon>Euteleostomi</taxon>
        <taxon>Mammalia</taxon>
        <taxon>Eutheria</taxon>
        <taxon>Laurasiatheria</taxon>
        <taxon>Artiodactyla</taxon>
        <taxon>Whippomorpha</taxon>
        <taxon>Cetacea</taxon>
        <taxon>Mysticeti</taxon>
        <taxon>Eschrichtiidae</taxon>
        <taxon>Eschrichtius</taxon>
    </lineage>
</organism>
<evidence type="ECO:0000256" key="3">
    <source>
        <dbReference type="SAM" id="MobiDB-lite"/>
    </source>
</evidence>
<feature type="compositionally biased region" description="Acidic residues" evidence="3">
    <location>
        <begin position="157"/>
        <end position="196"/>
    </location>
</feature>
<dbReference type="EMBL" id="JAIQCJ010002171">
    <property type="protein sequence ID" value="KAJ8780074.1"/>
    <property type="molecule type" value="Genomic_DNA"/>
</dbReference>
<dbReference type="GO" id="GO:0005634">
    <property type="term" value="C:nucleus"/>
    <property type="evidence" value="ECO:0007669"/>
    <property type="project" value="InterPro"/>
</dbReference>
<dbReference type="Proteomes" id="UP001159641">
    <property type="component" value="Unassembled WGS sequence"/>
</dbReference>
<keyword evidence="5" id="KW-1185">Reference proteome</keyword>
<feature type="region of interest" description="Disordered" evidence="3">
    <location>
        <begin position="134"/>
        <end position="199"/>
    </location>
</feature>
<accession>A0AB34GKF9</accession>
<dbReference type="PANTHER" id="PTHR11875">
    <property type="entry name" value="TESTIS-SPECIFIC Y-ENCODED PROTEIN"/>
    <property type="match status" value="1"/>
</dbReference>
<dbReference type="GO" id="GO:0006334">
    <property type="term" value="P:nucleosome assembly"/>
    <property type="evidence" value="ECO:0007669"/>
    <property type="project" value="InterPro"/>
</dbReference>
<proteinExistence type="inferred from homology"/>
<comment type="similarity">
    <text evidence="1 2">Belongs to the nucleosome assembly protein (NAP) family.</text>
</comment>
<feature type="region of interest" description="Disordered" evidence="3">
    <location>
        <begin position="296"/>
        <end position="327"/>
    </location>
</feature>
<sequence>MHSTLPVTGPPQAPSQTLVPCVVIFFVPPPPPGGPTDNSIPSVAVNLVAVIFTAVMTAQDHSLGPGRDSCIPPATFATEEQDPTQGDQDRADGGADRDPGLVEAPVVPLAEGSDEFVGAAAFLASQAVARALLEEEGEQEASQPTVEEDRDVRSAEQEEDLEEGKEEEEEEQDYDGEEEDEYEGEDHNEEVQEEGPEIISSTGCEIYWKDGKDLTVKTLKLQNCEGPGGVVPTSRKVPSSSFFTYFYPPDSPEGRVLDVATDYKLGYFFREVLIPKSILLFMKEAIKYQYENSVEEVQESEGEEEKEAENEEPEEGPEKDPNTVECSLEESRLNIIQPFLPYTCHSLKFSE</sequence>
<protein>
    <recommendedName>
        <fullName evidence="6">Nucleosome assembly protein 1-like 1</fullName>
    </recommendedName>
</protein>
<feature type="compositionally biased region" description="Basic and acidic residues" evidence="3">
    <location>
        <begin position="87"/>
        <end position="100"/>
    </location>
</feature>